<dbReference type="AlphaFoldDB" id="A0A7Y8AN10"/>
<feature type="compositionally biased region" description="Polar residues" evidence="1">
    <location>
        <begin position="22"/>
        <end position="43"/>
    </location>
</feature>
<accession>A0A7Y8AN10</accession>
<protein>
    <submittedName>
        <fullName evidence="2">Uncharacterized protein</fullName>
    </submittedName>
</protein>
<organism evidence="2 3">
    <name type="scientific">Pseudomonas tolaasii</name>
    <dbReference type="NCBI Taxonomy" id="29442"/>
    <lineage>
        <taxon>Bacteria</taxon>
        <taxon>Pseudomonadati</taxon>
        <taxon>Pseudomonadota</taxon>
        <taxon>Gammaproteobacteria</taxon>
        <taxon>Pseudomonadales</taxon>
        <taxon>Pseudomonadaceae</taxon>
        <taxon>Pseudomonas</taxon>
    </lineage>
</organism>
<dbReference type="RefSeq" id="WP_130886704.1">
    <property type="nucleotide sequence ID" value="NZ_CP020369.1"/>
</dbReference>
<name>A0A7Y8AN10_PSETO</name>
<dbReference type="GeneID" id="55847919"/>
<proteinExistence type="predicted"/>
<feature type="region of interest" description="Disordered" evidence="1">
    <location>
        <begin position="1"/>
        <end position="67"/>
    </location>
</feature>
<feature type="compositionally biased region" description="Polar residues" evidence="1">
    <location>
        <begin position="1"/>
        <end position="14"/>
    </location>
</feature>
<reference evidence="2 3" key="1">
    <citation type="submission" date="2020-04" db="EMBL/GenBank/DDBJ databases">
        <title>Molecular characterization of pseudomonads from Agaricus bisporus reveal novel blotch 2 pathogens in Western Europe.</title>
        <authorList>
            <person name="Taparia T."/>
            <person name="Krijger M."/>
            <person name="Haynes E."/>
            <person name="Elpinstone J.G."/>
            <person name="Noble R."/>
            <person name="Van Der Wolf J."/>
        </authorList>
    </citation>
    <scope>NUCLEOTIDE SEQUENCE [LARGE SCALE GENOMIC DNA]</scope>
    <source>
        <strain evidence="2 3">IPO3746</strain>
    </source>
</reference>
<dbReference type="EMBL" id="JACAQK010000010">
    <property type="protein sequence ID" value="NWD37118.1"/>
    <property type="molecule type" value="Genomic_DNA"/>
</dbReference>
<dbReference type="Proteomes" id="UP000549134">
    <property type="component" value="Unassembled WGS sequence"/>
</dbReference>
<comment type="caution">
    <text evidence="2">The sequence shown here is derived from an EMBL/GenBank/DDBJ whole genome shotgun (WGS) entry which is preliminary data.</text>
</comment>
<evidence type="ECO:0000313" key="2">
    <source>
        <dbReference type="EMBL" id="NWD37118.1"/>
    </source>
</evidence>
<evidence type="ECO:0000313" key="3">
    <source>
        <dbReference type="Proteomes" id="UP000549134"/>
    </source>
</evidence>
<sequence>MPVSGISASRTFNQKDFIDPQASHTPASQSAARVRRSTAQDASNQEKRSGWTFLPQSSRRNSLAPLGDRELQDAMRGAALGGTADKRVQVPDRSSIYPVFDAYRSAINSPEARAWFARQGMDMSTVVVKPGSVSGNVTRDGVTRLETFTATDASGWWRISPRVNATAAALDVEGKGLPYLSDDSDVFSRNMILRWYGVKPPTHDGDLGRVRNELGISDWFTLPANTKAELAKRIETARTAVDSIDQRSILATQLEALLGSKPDDEVLVLSGVMVPIGSTSALASGGATEASLSAVLQSLGLPLPETAAQLRNVLRWLHAGLPPAPALGNYAQLISNPWAPGVLSNADKAYLAGLTQVDPNHKNPSRDLFSGGILDSKTPEELRDRAEFFISQALSRARPQAVWEHIALNRHFRGASGTTGYSSQELMQWAIAAILLQIDPEAPGTPGTVAGYDVYSPANTGRSLAQVREDIEAHLRRKLGNDAKAAPLVAHLFLASAAPEFLVRGVPANLRIGSREWADLRLGVTFAERQGGAGCSRGMRYAQVMALSRLDARNPQEAALLDNYGVNVLLDWGLMQGLYTKPAGGLYTPQQHQQAAGAFDAQRRDLIQALSAFKAPLPTRRDLATDYLQTVFPDLNIAQLQALRVSIADPDERRNMKLSEPRTRSLIETYMSGDLTAGRWMLLAPGEQVPQPPAPKTPYGAKPKLSRSDQAAVDQNVKALNARIARLPDVQALLAGKVDTYLANLKQGLSTTTRQLFANLPLEDRQALEWGDVELFALRSEVDNVPTVEQTGQQVEERKGRKGTLVRSEYKGIVRYFEVFPDKMLIVKREDLPARLKLGGTLEDGLTTYGRWAPSVTQLQKGSQEPFDFTAYSADSVPRPGVKSDGVIIEKLGATLTGVAPVQQGDASALVPDSFSSERSVAIVDRIMQGNFVHHRDTVLAASRGALGLEQQREVLRRNDGILLGMIPFVGAIMELAKGNIVEGTRGLIIDTVGAFVGGAGSGVSTLLKSTKVVAPFGSKVFRVLEKGVAAVSGFLNPLDGSADLLALGAKGVFVVPKLLSKTPRSSVLTALGGVEEKLRTYLGVEAGLKQINADVGGQQSRGTFSGLINGIGVNALHVEGQWYATHPETGLPVGTPLEGVRELVTAAA</sequence>
<gene>
    <name evidence="2" type="ORF">HX787_14775</name>
</gene>
<evidence type="ECO:0000256" key="1">
    <source>
        <dbReference type="SAM" id="MobiDB-lite"/>
    </source>
</evidence>